<name>A0AAE7DCH4_9PSED</name>
<proteinExistence type="predicted"/>
<evidence type="ECO:0000313" key="2">
    <source>
        <dbReference type="Proteomes" id="UP000501367"/>
    </source>
</evidence>
<accession>A0AAE7DCH4</accession>
<dbReference type="EMBL" id="CP051487">
    <property type="protein sequence ID" value="QJC77353.1"/>
    <property type="molecule type" value="Genomic_DNA"/>
</dbReference>
<dbReference type="AlphaFoldDB" id="A0AAE7DCH4"/>
<dbReference type="KEGG" id="pum:HGP31_03235"/>
<reference evidence="1 2" key="1">
    <citation type="submission" date="2020-04" db="EMBL/GenBank/DDBJ databases">
        <authorList>
            <person name="Yao Y."/>
            <person name="He Z."/>
        </authorList>
    </citation>
    <scope>NUCLEOTIDE SEQUENCE [LARGE SCALE GENOMIC DNA]</scope>
    <source>
        <strain evidence="1 2">CY-1</strain>
    </source>
</reference>
<gene>
    <name evidence="1" type="ORF">HGP31_03235</name>
</gene>
<sequence length="1100" mass="121826">MDEQSQQHYSGGAGSALHVLAREFLSADDAARYAHERVGHRRDYGYLGYILQRSDLRFVITEPAEHQVSIVSHHQVIPDNHVLHSRFYSHPALSTLDAGKVAQLKWSVEDAATSLLIFSVHELHNILSASYPAYLSGAEDSLISFTPDSPHELKLLQMLGTDEKPEAFAKALASGAVKPEQLVLELAAVGNLQVLISNGRWRPRGKITGERVPGPWERTVPERVSFGAVFPSADEAALDRYSRDTGHHDEEQTWFGFILKQQGKEEYVASELVPIGGVRDKLYSLRSLFSESRTLGTIYPESFIPHSYFYSRQRVKHARDESRRWLAQHFIVPRDLYIVVYNSKRRPVMEGFVPIPLYISTQDGALLKYVQRKGSKLFENDAPNLGLEDIQTHLANGKLTSTGFVRVAANSGTLQVMRTSQCWDRKGLIDALWAPALFVERRALSPVFFSADDAALHARSQVPQGKTGAFGGLILKRADGFFVATDPIDIPQEDFDIKWVFPDEAVTAGQFPAGCSIVARYRSRVLRALPVVLASADRELYLNMLSVDVVYTAFTRKEQTLDEYLFAPDGSTIRFRVGAWERIRADLGAILSASGKPASDLDGAWIKEQIHLGRLSPTDWVKKLAKSGYLQVVVGSRLWGYARAVIEFAPFATAIRPSNRRNAVSEPAYSPLHIREQDAARCAHERAGSRAALSFGFLLRNARDGSFMATLPIEARNATFDYQRVFPGALPYRFVTSGLYMCGAQAPQNLSDDDYRHFFSPIDVSQARVVANSAQGYRSIYFSCADGALLQFKMSAFDSAMTLDKFGQVEFKDNPFASSAQAQEDWRDIEQGKFSLTGYIRRMAVAGRLEVLVTSPYWSCPGVVGADWVPRMPAVSDAERWALNPVLPLGPVFHHPDDAARHAQHRAAGVGGQPAALTSAVLGKTATRSYVGVEPVVDTPSSYGALHRIFRTANDPSTSPRNKAPQFPEGYTLMAGHEMSLSPAIPTAPLEVEYASAASVYAHTHALKAKGFDIDAFYYSTRHGALLKYDPTHSSEEGRFLLTGHFTSSEDFVLKLAVVGGLRVLKTAADWNQAGRLGQDWRVARQQVPDVSDKPTRDEL</sequence>
<organism evidence="1 2">
    <name type="scientific">Pseudomonas umsongensis</name>
    <dbReference type="NCBI Taxonomy" id="198618"/>
    <lineage>
        <taxon>Bacteria</taxon>
        <taxon>Pseudomonadati</taxon>
        <taxon>Pseudomonadota</taxon>
        <taxon>Gammaproteobacteria</taxon>
        <taxon>Pseudomonadales</taxon>
        <taxon>Pseudomonadaceae</taxon>
        <taxon>Pseudomonas</taxon>
    </lineage>
</organism>
<protein>
    <recommendedName>
        <fullName evidence="3">DUF4329 domain-containing protein</fullName>
    </recommendedName>
</protein>
<dbReference type="GeneID" id="72192564"/>
<evidence type="ECO:0008006" key="3">
    <source>
        <dbReference type="Google" id="ProtNLM"/>
    </source>
</evidence>
<dbReference type="RefSeq" id="WP_168757159.1">
    <property type="nucleotide sequence ID" value="NZ_CP051487.1"/>
</dbReference>
<dbReference type="Proteomes" id="UP000501367">
    <property type="component" value="Chromosome"/>
</dbReference>
<evidence type="ECO:0000313" key="1">
    <source>
        <dbReference type="EMBL" id="QJC77353.1"/>
    </source>
</evidence>